<dbReference type="EMBL" id="CAJVPK010000326">
    <property type="protein sequence ID" value="CAG8494681.1"/>
    <property type="molecule type" value="Genomic_DNA"/>
</dbReference>
<gene>
    <name evidence="1" type="ORF">DEBURN_LOCUS4359</name>
</gene>
<keyword evidence="2" id="KW-1185">Reference proteome</keyword>
<dbReference type="SMART" id="SM00671">
    <property type="entry name" value="SEL1"/>
    <property type="match status" value="1"/>
</dbReference>
<protein>
    <submittedName>
        <fullName evidence="1">10599_t:CDS:1</fullName>
    </submittedName>
</protein>
<organism evidence="1 2">
    <name type="scientific">Diversispora eburnea</name>
    <dbReference type="NCBI Taxonomy" id="1213867"/>
    <lineage>
        <taxon>Eukaryota</taxon>
        <taxon>Fungi</taxon>
        <taxon>Fungi incertae sedis</taxon>
        <taxon>Mucoromycota</taxon>
        <taxon>Glomeromycotina</taxon>
        <taxon>Glomeromycetes</taxon>
        <taxon>Diversisporales</taxon>
        <taxon>Diversisporaceae</taxon>
        <taxon>Diversispora</taxon>
    </lineage>
</organism>
<reference evidence="1" key="1">
    <citation type="submission" date="2021-06" db="EMBL/GenBank/DDBJ databases">
        <authorList>
            <person name="Kallberg Y."/>
            <person name="Tangrot J."/>
            <person name="Rosling A."/>
        </authorList>
    </citation>
    <scope>NUCLEOTIDE SEQUENCE</scope>
    <source>
        <strain evidence="1">AZ414A</strain>
    </source>
</reference>
<evidence type="ECO:0000313" key="2">
    <source>
        <dbReference type="Proteomes" id="UP000789706"/>
    </source>
</evidence>
<dbReference type="OrthoDB" id="2384430at2759"/>
<dbReference type="Proteomes" id="UP000789706">
    <property type="component" value="Unassembled WGS sequence"/>
</dbReference>
<accession>A0A9N8WUL9</accession>
<proteinExistence type="predicted"/>
<dbReference type="AlphaFoldDB" id="A0A9N8WUL9"/>
<dbReference type="Gene3D" id="1.25.40.10">
    <property type="entry name" value="Tetratricopeptide repeat domain"/>
    <property type="match status" value="1"/>
</dbReference>
<comment type="caution">
    <text evidence="1">The sequence shown here is derived from an EMBL/GenBank/DDBJ whole genome shotgun (WGS) entry which is preliminary data.</text>
</comment>
<dbReference type="Pfam" id="PF08238">
    <property type="entry name" value="Sel1"/>
    <property type="match status" value="1"/>
</dbReference>
<dbReference type="InterPro" id="IPR006597">
    <property type="entry name" value="Sel1-like"/>
</dbReference>
<dbReference type="InterPro" id="IPR011990">
    <property type="entry name" value="TPR-like_helical_dom_sf"/>
</dbReference>
<evidence type="ECO:0000313" key="1">
    <source>
        <dbReference type="EMBL" id="CAG8494681.1"/>
    </source>
</evidence>
<dbReference type="SUPFAM" id="SSF81901">
    <property type="entry name" value="HCP-like"/>
    <property type="match status" value="1"/>
</dbReference>
<name>A0A9N8WUL9_9GLOM</name>
<sequence length="80" mass="9330">MFKSVNGFKSIKKAKTETAVNGYTYAQYIVGRYFYEGYRTKKDIIKAIHWLNKAKENGSTFAGNLLAEIINRFRLEEQQQ</sequence>